<sequence length="415" mass="44224">MTGLAGQQLLAGAQPDLLAGAQPAELCPLPVTRLTPVSPGVNLNLQYDDPAAAADSDAEGGAGSEVQLLGTTLGAGAYGRVVLGSYRGERVAVKILNVGLCDASDAERPGGKEHQLERSAEAASVEAGVGAAWSESPPQGGATAVVTDPDAMQEEQVVAFLEFGATGPVTTAAHKIGQEVEVLARCQHPNVIRLLAASLNGPRPCLVMELMESSLDRMLYGGEEPRILPLPTVVHIALQVAQALAYLHPTILHRDLKPGNILVSQLENPKPIVKLADFGLSRLRSHTLVTRRPEVGTAAYMAPETFDVTNHTITDRADVYAFGVVLWEMLSGCQPWKGMHLVQVAVAINLHKLRLPMDRISPQRCPPRLLGIIRTCWDADPARRPAAAELVKKLLLLQEALAHSRLRGPISVDVL</sequence>
<keyword evidence="2" id="KW-0808">Transferase</keyword>
<dbReference type="PROSITE" id="PS00107">
    <property type="entry name" value="PROTEIN_KINASE_ATP"/>
    <property type="match status" value="1"/>
</dbReference>
<dbReference type="InterPro" id="IPR051681">
    <property type="entry name" value="Ser/Thr_Kinases-Pseudokinases"/>
</dbReference>
<dbReference type="PANTHER" id="PTHR44329:SF214">
    <property type="entry name" value="PROTEIN KINASE DOMAIN-CONTAINING PROTEIN"/>
    <property type="match status" value="1"/>
</dbReference>
<dbReference type="PROSITE" id="PS50011">
    <property type="entry name" value="PROTEIN_KINASE_DOM"/>
    <property type="match status" value="1"/>
</dbReference>
<dbReference type="InterPro" id="IPR008271">
    <property type="entry name" value="Ser/Thr_kinase_AS"/>
</dbReference>
<dbReference type="Gene3D" id="3.30.200.20">
    <property type="entry name" value="Phosphorylase Kinase, domain 1"/>
    <property type="match status" value="1"/>
</dbReference>
<keyword evidence="3 6" id="KW-0547">Nucleotide-binding</keyword>
<dbReference type="InterPro" id="IPR017441">
    <property type="entry name" value="Protein_kinase_ATP_BS"/>
</dbReference>
<keyword evidence="4" id="KW-0418">Kinase</keyword>
<evidence type="ECO:0000256" key="2">
    <source>
        <dbReference type="ARBA" id="ARBA00022679"/>
    </source>
</evidence>
<organism evidence="9 10">
    <name type="scientific">Gonium pectorale</name>
    <name type="common">Green alga</name>
    <dbReference type="NCBI Taxonomy" id="33097"/>
    <lineage>
        <taxon>Eukaryota</taxon>
        <taxon>Viridiplantae</taxon>
        <taxon>Chlorophyta</taxon>
        <taxon>core chlorophytes</taxon>
        <taxon>Chlorophyceae</taxon>
        <taxon>CS clade</taxon>
        <taxon>Chlamydomonadales</taxon>
        <taxon>Volvocaceae</taxon>
        <taxon>Gonium</taxon>
    </lineage>
</organism>
<comment type="similarity">
    <text evidence="7">Belongs to the protein kinase superfamily.</text>
</comment>
<dbReference type="STRING" id="33097.A0A150G2Q5"/>
<evidence type="ECO:0000256" key="3">
    <source>
        <dbReference type="ARBA" id="ARBA00022741"/>
    </source>
</evidence>
<keyword evidence="5 6" id="KW-0067">ATP-binding</keyword>
<gene>
    <name evidence="9" type="ORF">GPECTOR_72g599</name>
</gene>
<feature type="binding site" evidence="6">
    <location>
        <position position="94"/>
    </location>
    <ligand>
        <name>ATP</name>
        <dbReference type="ChEBI" id="CHEBI:30616"/>
    </ligand>
</feature>
<comment type="caution">
    <text evidence="9">The sequence shown here is derived from an EMBL/GenBank/DDBJ whole genome shotgun (WGS) entry which is preliminary data.</text>
</comment>
<accession>A0A150G2Q5</accession>
<feature type="domain" description="Protein kinase" evidence="8">
    <location>
        <begin position="67"/>
        <end position="406"/>
    </location>
</feature>
<evidence type="ECO:0000256" key="4">
    <source>
        <dbReference type="ARBA" id="ARBA00022777"/>
    </source>
</evidence>
<dbReference type="InterPro" id="IPR001245">
    <property type="entry name" value="Ser-Thr/Tyr_kinase_cat_dom"/>
</dbReference>
<evidence type="ECO:0000313" key="9">
    <source>
        <dbReference type="EMBL" id="KXZ44152.1"/>
    </source>
</evidence>
<reference evidence="10" key="1">
    <citation type="journal article" date="2016" name="Nat. Commun.">
        <title>The Gonium pectorale genome demonstrates co-option of cell cycle regulation during the evolution of multicellularity.</title>
        <authorList>
            <person name="Hanschen E.R."/>
            <person name="Marriage T.N."/>
            <person name="Ferris P.J."/>
            <person name="Hamaji T."/>
            <person name="Toyoda A."/>
            <person name="Fujiyama A."/>
            <person name="Neme R."/>
            <person name="Noguchi H."/>
            <person name="Minakuchi Y."/>
            <person name="Suzuki M."/>
            <person name="Kawai-Toyooka H."/>
            <person name="Smith D.R."/>
            <person name="Sparks H."/>
            <person name="Anderson J."/>
            <person name="Bakaric R."/>
            <person name="Luria V."/>
            <person name="Karger A."/>
            <person name="Kirschner M.W."/>
            <person name="Durand P.M."/>
            <person name="Michod R.E."/>
            <person name="Nozaki H."/>
            <person name="Olson B.J."/>
        </authorList>
    </citation>
    <scope>NUCLEOTIDE SEQUENCE [LARGE SCALE GENOMIC DNA]</scope>
    <source>
        <strain evidence="10">NIES-2863</strain>
    </source>
</reference>
<dbReference type="OrthoDB" id="4062651at2759"/>
<dbReference type="AlphaFoldDB" id="A0A150G2Q5"/>
<dbReference type="InterPro" id="IPR000719">
    <property type="entry name" value="Prot_kinase_dom"/>
</dbReference>
<dbReference type="Gene3D" id="1.10.510.10">
    <property type="entry name" value="Transferase(Phosphotransferase) domain 1"/>
    <property type="match status" value="1"/>
</dbReference>
<dbReference type="Pfam" id="PF07714">
    <property type="entry name" value="PK_Tyr_Ser-Thr"/>
    <property type="match status" value="1"/>
</dbReference>
<dbReference type="Proteomes" id="UP000075714">
    <property type="component" value="Unassembled WGS sequence"/>
</dbReference>
<evidence type="ECO:0000256" key="7">
    <source>
        <dbReference type="RuleBase" id="RU000304"/>
    </source>
</evidence>
<evidence type="ECO:0000256" key="5">
    <source>
        <dbReference type="ARBA" id="ARBA00022840"/>
    </source>
</evidence>
<dbReference type="GO" id="GO:0004674">
    <property type="term" value="F:protein serine/threonine kinase activity"/>
    <property type="evidence" value="ECO:0007669"/>
    <property type="project" value="UniProtKB-KW"/>
</dbReference>
<name>A0A150G2Q5_GONPE</name>
<dbReference type="EMBL" id="LSYV01000073">
    <property type="protein sequence ID" value="KXZ44152.1"/>
    <property type="molecule type" value="Genomic_DNA"/>
</dbReference>
<evidence type="ECO:0000313" key="10">
    <source>
        <dbReference type="Proteomes" id="UP000075714"/>
    </source>
</evidence>
<protein>
    <recommendedName>
        <fullName evidence="8">Protein kinase domain-containing protein</fullName>
    </recommendedName>
</protein>
<keyword evidence="1 7" id="KW-0723">Serine/threonine-protein kinase</keyword>
<evidence type="ECO:0000256" key="1">
    <source>
        <dbReference type="ARBA" id="ARBA00022527"/>
    </source>
</evidence>
<proteinExistence type="inferred from homology"/>
<dbReference type="SUPFAM" id="SSF56112">
    <property type="entry name" value="Protein kinase-like (PK-like)"/>
    <property type="match status" value="1"/>
</dbReference>
<dbReference type="SMART" id="SM00220">
    <property type="entry name" value="S_TKc"/>
    <property type="match status" value="1"/>
</dbReference>
<dbReference type="GO" id="GO:0005524">
    <property type="term" value="F:ATP binding"/>
    <property type="evidence" value="ECO:0007669"/>
    <property type="project" value="UniProtKB-UniRule"/>
</dbReference>
<dbReference type="PROSITE" id="PS00108">
    <property type="entry name" value="PROTEIN_KINASE_ST"/>
    <property type="match status" value="1"/>
</dbReference>
<evidence type="ECO:0000256" key="6">
    <source>
        <dbReference type="PROSITE-ProRule" id="PRU10141"/>
    </source>
</evidence>
<evidence type="ECO:0000259" key="8">
    <source>
        <dbReference type="PROSITE" id="PS50011"/>
    </source>
</evidence>
<dbReference type="InterPro" id="IPR011009">
    <property type="entry name" value="Kinase-like_dom_sf"/>
</dbReference>
<dbReference type="PANTHER" id="PTHR44329">
    <property type="entry name" value="SERINE/THREONINE-PROTEIN KINASE TNNI3K-RELATED"/>
    <property type="match status" value="1"/>
</dbReference>
<keyword evidence="10" id="KW-1185">Reference proteome</keyword>